<gene>
    <name evidence="2" type="ordered locus">Desdi_2396</name>
</gene>
<dbReference type="eggNOG" id="ENOG502ZTUT">
    <property type="taxonomic scope" value="Bacteria"/>
</dbReference>
<keyword evidence="1" id="KW-0472">Membrane</keyword>
<keyword evidence="3" id="KW-1185">Reference proteome</keyword>
<sequence length="121" mass="14340">MPIVIFYYVKMYRLVKPLIAKDKWFYYVIKTILYRISFRDWGGKVMQRGKSWPEFFFYLARVMVLLVLLAVLLPKLVTVCSLLITSHGDRDGRPSGNPMRVEEEGSNWSEFVIQLFPDIKR</sequence>
<keyword evidence="1" id="KW-1133">Transmembrane helix</keyword>
<proteinExistence type="predicted"/>
<name>L0F9W5_DESDL</name>
<dbReference type="KEGG" id="ddl:Desdi_2396"/>
<evidence type="ECO:0000256" key="1">
    <source>
        <dbReference type="SAM" id="Phobius"/>
    </source>
</evidence>
<dbReference type="Proteomes" id="UP000010797">
    <property type="component" value="Chromosome"/>
</dbReference>
<keyword evidence="1" id="KW-0812">Transmembrane</keyword>
<dbReference type="HOGENOM" id="CLU_2034276_0_0_9"/>
<feature type="transmembrane region" description="Helical" evidence="1">
    <location>
        <begin position="55"/>
        <end position="84"/>
    </location>
</feature>
<accession>L0F9W5</accession>
<reference evidence="3" key="1">
    <citation type="submission" date="2012-02" db="EMBL/GenBank/DDBJ databases">
        <title>Complete sequence of Desulfitobacterium dichloroeliminans LMG P-21439.</title>
        <authorList>
            <person name="Lucas S."/>
            <person name="Han J."/>
            <person name="Lapidus A."/>
            <person name="Cheng J.-F."/>
            <person name="Goodwin L."/>
            <person name="Pitluck S."/>
            <person name="Peters L."/>
            <person name="Ovchinnikova G."/>
            <person name="Teshima H."/>
            <person name="Detter J.C."/>
            <person name="Han C."/>
            <person name="Tapia R."/>
            <person name="Land M."/>
            <person name="Hauser L."/>
            <person name="Kyrpides N."/>
            <person name="Ivanova N."/>
            <person name="Pagani I."/>
            <person name="Kruse T."/>
            <person name="de Vos W.M."/>
            <person name="Boon N."/>
            <person name="Smidt H."/>
            <person name="Woyke T."/>
        </authorList>
    </citation>
    <scope>NUCLEOTIDE SEQUENCE [LARGE SCALE GENOMIC DNA]</scope>
    <source>
        <strain evidence="3">LMG P-21439 / DCA1</strain>
    </source>
</reference>
<dbReference type="STRING" id="871963.Desdi_2396"/>
<evidence type="ECO:0000313" key="2">
    <source>
        <dbReference type="EMBL" id="AGA69820.1"/>
    </source>
</evidence>
<evidence type="ECO:0000313" key="3">
    <source>
        <dbReference type="Proteomes" id="UP000010797"/>
    </source>
</evidence>
<dbReference type="AlphaFoldDB" id="L0F9W5"/>
<protein>
    <submittedName>
        <fullName evidence="2">Uncharacterized protein</fullName>
    </submittedName>
</protein>
<organism evidence="2 3">
    <name type="scientific">Desulfitobacterium dichloroeliminans (strain LMG P-21439 / DCA1)</name>
    <dbReference type="NCBI Taxonomy" id="871963"/>
    <lineage>
        <taxon>Bacteria</taxon>
        <taxon>Bacillati</taxon>
        <taxon>Bacillota</taxon>
        <taxon>Clostridia</taxon>
        <taxon>Eubacteriales</taxon>
        <taxon>Desulfitobacteriaceae</taxon>
        <taxon>Desulfitobacterium</taxon>
    </lineage>
</organism>
<dbReference type="EMBL" id="CP003344">
    <property type="protein sequence ID" value="AGA69820.1"/>
    <property type="molecule type" value="Genomic_DNA"/>
</dbReference>